<feature type="region of interest" description="Disordered" evidence="1">
    <location>
        <begin position="1"/>
        <end position="27"/>
    </location>
</feature>
<comment type="caution">
    <text evidence="2">The sequence shown here is derived from an EMBL/GenBank/DDBJ whole genome shotgun (WGS) entry which is preliminary data.</text>
</comment>
<dbReference type="AlphaFoldDB" id="A0AAD4D197"/>
<dbReference type="Proteomes" id="UP001194580">
    <property type="component" value="Unassembled WGS sequence"/>
</dbReference>
<feature type="region of interest" description="Disordered" evidence="1">
    <location>
        <begin position="48"/>
        <end position="87"/>
    </location>
</feature>
<evidence type="ECO:0000313" key="2">
    <source>
        <dbReference type="EMBL" id="KAG0254226.1"/>
    </source>
</evidence>
<evidence type="ECO:0000313" key="3">
    <source>
        <dbReference type="Proteomes" id="UP001194580"/>
    </source>
</evidence>
<keyword evidence="3" id="KW-1185">Reference proteome</keyword>
<evidence type="ECO:0000256" key="1">
    <source>
        <dbReference type="SAM" id="MobiDB-lite"/>
    </source>
</evidence>
<name>A0AAD4D197_9FUNG</name>
<sequence length="87" mass="9341">MPQDLSGAITQQGAVDGDEPCPSTPKTNLYHWQSNGVLLQDGANSFTNSNLPVKSEETPLSQSLHPLDASASDTPDFEQPKMLLPAY</sequence>
<feature type="compositionally biased region" description="Polar residues" evidence="1">
    <location>
        <begin position="48"/>
        <end position="64"/>
    </location>
</feature>
<feature type="non-terminal residue" evidence="2">
    <location>
        <position position="87"/>
    </location>
</feature>
<reference evidence="2" key="1">
    <citation type="journal article" date="2020" name="Fungal Divers.">
        <title>Resolving the Mortierellaceae phylogeny through synthesis of multi-gene phylogenetics and phylogenomics.</title>
        <authorList>
            <person name="Vandepol N."/>
            <person name="Liber J."/>
            <person name="Desiro A."/>
            <person name="Na H."/>
            <person name="Kennedy M."/>
            <person name="Barry K."/>
            <person name="Grigoriev I.V."/>
            <person name="Miller A.N."/>
            <person name="O'Donnell K."/>
            <person name="Stajich J.E."/>
            <person name="Bonito G."/>
        </authorList>
    </citation>
    <scope>NUCLEOTIDE SEQUENCE</scope>
    <source>
        <strain evidence="2">NRRL 28262</strain>
    </source>
</reference>
<gene>
    <name evidence="2" type="ORF">BGZ95_006108</name>
</gene>
<proteinExistence type="predicted"/>
<organism evidence="2 3">
    <name type="scientific">Linnemannia exigua</name>
    <dbReference type="NCBI Taxonomy" id="604196"/>
    <lineage>
        <taxon>Eukaryota</taxon>
        <taxon>Fungi</taxon>
        <taxon>Fungi incertae sedis</taxon>
        <taxon>Mucoromycota</taxon>
        <taxon>Mortierellomycotina</taxon>
        <taxon>Mortierellomycetes</taxon>
        <taxon>Mortierellales</taxon>
        <taxon>Mortierellaceae</taxon>
        <taxon>Linnemannia</taxon>
    </lineage>
</organism>
<protein>
    <submittedName>
        <fullName evidence="2">Uncharacterized protein</fullName>
    </submittedName>
</protein>
<accession>A0AAD4D197</accession>
<dbReference type="EMBL" id="JAAAIL010002834">
    <property type="protein sequence ID" value="KAG0254226.1"/>
    <property type="molecule type" value="Genomic_DNA"/>
</dbReference>